<proteinExistence type="predicted"/>
<dbReference type="AlphaFoldDB" id="K3YFL7"/>
<reference evidence="1" key="2">
    <citation type="submission" date="2018-08" db="UniProtKB">
        <authorList>
            <consortium name="EnsemblPlants"/>
        </authorList>
    </citation>
    <scope>IDENTIFICATION</scope>
    <source>
        <strain evidence="1">Yugu1</strain>
    </source>
</reference>
<name>K3YFL7_SETIT</name>
<dbReference type="EMBL" id="AGNK02004404">
    <property type="status" value="NOT_ANNOTATED_CDS"/>
    <property type="molecule type" value="Genomic_DNA"/>
</dbReference>
<dbReference type="InParanoid" id="K3YFL7"/>
<organism evidence="1 2">
    <name type="scientific">Setaria italica</name>
    <name type="common">Foxtail millet</name>
    <name type="synonym">Panicum italicum</name>
    <dbReference type="NCBI Taxonomy" id="4555"/>
    <lineage>
        <taxon>Eukaryota</taxon>
        <taxon>Viridiplantae</taxon>
        <taxon>Streptophyta</taxon>
        <taxon>Embryophyta</taxon>
        <taxon>Tracheophyta</taxon>
        <taxon>Spermatophyta</taxon>
        <taxon>Magnoliopsida</taxon>
        <taxon>Liliopsida</taxon>
        <taxon>Poales</taxon>
        <taxon>Poaceae</taxon>
        <taxon>PACMAD clade</taxon>
        <taxon>Panicoideae</taxon>
        <taxon>Panicodae</taxon>
        <taxon>Paniceae</taxon>
        <taxon>Cenchrinae</taxon>
        <taxon>Setaria</taxon>
    </lineage>
</organism>
<reference evidence="2" key="1">
    <citation type="journal article" date="2012" name="Nat. Biotechnol.">
        <title>Reference genome sequence of the model plant Setaria.</title>
        <authorList>
            <person name="Bennetzen J.L."/>
            <person name="Schmutz J."/>
            <person name="Wang H."/>
            <person name="Percifield R."/>
            <person name="Hawkins J."/>
            <person name="Pontaroli A.C."/>
            <person name="Estep M."/>
            <person name="Feng L."/>
            <person name="Vaughn J.N."/>
            <person name="Grimwood J."/>
            <person name="Jenkins J."/>
            <person name="Barry K."/>
            <person name="Lindquist E."/>
            <person name="Hellsten U."/>
            <person name="Deshpande S."/>
            <person name="Wang X."/>
            <person name="Wu X."/>
            <person name="Mitros T."/>
            <person name="Triplett J."/>
            <person name="Yang X."/>
            <person name="Ye C.Y."/>
            <person name="Mauro-Herrera M."/>
            <person name="Wang L."/>
            <person name="Li P."/>
            <person name="Sharma M."/>
            <person name="Sharma R."/>
            <person name="Ronald P.C."/>
            <person name="Panaud O."/>
            <person name="Kellogg E.A."/>
            <person name="Brutnell T.P."/>
            <person name="Doust A.N."/>
            <person name="Tuskan G.A."/>
            <person name="Rokhsar D."/>
            <person name="Devos K.M."/>
        </authorList>
    </citation>
    <scope>NUCLEOTIDE SEQUENCE [LARGE SCALE GENOMIC DNA]</scope>
    <source>
        <strain evidence="2">cv. Yugu1</strain>
    </source>
</reference>
<dbReference type="EnsemblPlants" id="KQK97840">
    <property type="protein sequence ID" value="KQK97840"/>
    <property type="gene ID" value="SETIT_013035mg"/>
</dbReference>
<dbReference type="Proteomes" id="UP000004995">
    <property type="component" value="Unassembled WGS sequence"/>
</dbReference>
<evidence type="ECO:0000313" key="2">
    <source>
        <dbReference type="Proteomes" id="UP000004995"/>
    </source>
</evidence>
<protein>
    <submittedName>
        <fullName evidence="1">Uncharacterized protein</fullName>
    </submittedName>
</protein>
<keyword evidence="2" id="KW-1185">Reference proteome</keyword>
<evidence type="ECO:0000313" key="1">
    <source>
        <dbReference type="EnsemblPlants" id="KQK97840"/>
    </source>
</evidence>
<dbReference type="HOGENOM" id="CLU_3320966_0_0_1"/>
<sequence length="39" mass="4339">MIRLVNCVGSPRTATTSSFTASSRHTHGRRWVSQLPVLQ</sequence>
<accession>K3YFL7</accession>
<dbReference type="Gramene" id="KQK97840">
    <property type="protein sequence ID" value="KQK97840"/>
    <property type="gene ID" value="SETIT_013035mg"/>
</dbReference>